<dbReference type="GO" id="GO:0008237">
    <property type="term" value="F:metallopeptidase activity"/>
    <property type="evidence" value="ECO:0007669"/>
    <property type="project" value="UniProtKB-KW"/>
</dbReference>
<keyword evidence="2" id="KW-1133">Transmembrane helix</keyword>
<dbReference type="RefSeq" id="WP_379871202.1">
    <property type="nucleotide sequence ID" value="NZ_JBHTBH010000005.1"/>
</dbReference>
<feature type="transmembrane region" description="Helical" evidence="2">
    <location>
        <begin position="111"/>
        <end position="134"/>
    </location>
</feature>
<organism evidence="3 4">
    <name type="scientific">Marinactinospora rubrisoli</name>
    <dbReference type="NCBI Taxonomy" id="2715399"/>
    <lineage>
        <taxon>Bacteria</taxon>
        <taxon>Bacillati</taxon>
        <taxon>Actinomycetota</taxon>
        <taxon>Actinomycetes</taxon>
        <taxon>Streptosporangiales</taxon>
        <taxon>Nocardiopsidaceae</taxon>
        <taxon>Marinactinospora</taxon>
    </lineage>
</organism>
<feature type="transmembrane region" description="Helical" evidence="2">
    <location>
        <begin position="244"/>
        <end position="262"/>
    </location>
</feature>
<dbReference type="Pfam" id="PF13367">
    <property type="entry name" value="PrsW-protease"/>
    <property type="match status" value="1"/>
</dbReference>
<feature type="compositionally biased region" description="Pro residues" evidence="1">
    <location>
        <begin position="349"/>
        <end position="360"/>
    </location>
</feature>
<dbReference type="EMBL" id="JBHTBH010000005">
    <property type="protein sequence ID" value="MFC7328552.1"/>
    <property type="molecule type" value="Genomic_DNA"/>
</dbReference>
<keyword evidence="3" id="KW-0482">Metalloprotease</keyword>
<dbReference type="PANTHER" id="PTHR36844">
    <property type="entry name" value="PROTEASE PRSW"/>
    <property type="match status" value="1"/>
</dbReference>
<dbReference type="InterPro" id="IPR026898">
    <property type="entry name" value="PrsW"/>
</dbReference>
<feature type="transmembrane region" description="Helical" evidence="2">
    <location>
        <begin position="172"/>
        <end position="197"/>
    </location>
</feature>
<keyword evidence="4" id="KW-1185">Reference proteome</keyword>
<feature type="transmembrane region" description="Helical" evidence="2">
    <location>
        <begin position="55"/>
        <end position="72"/>
    </location>
</feature>
<proteinExistence type="predicted"/>
<evidence type="ECO:0000256" key="1">
    <source>
        <dbReference type="SAM" id="MobiDB-lite"/>
    </source>
</evidence>
<keyword evidence="3" id="KW-0378">Hydrolase</keyword>
<sequence length="360" mass="38407">MSSRSVYSAGEAALGEAGTLTEQGAAQMDDEYPATTRWGASPAVKGRRRPAWPRLFGAGLLLWLAAVVVTFLTDNVNLIPSVVLFGSFLVPVTFVTWAYERAHGDEIGVELMFRAFIVGGMLGILGASVLEAYLLHPNAFSYLGIGLIEEAVKLLALLVISRHLRRYTIRDGLLLGATVGFGFAGLESAGYAMAALITPQGLSLLSLLQTEILRGLLTPLGHGLWTGILGGVLFSAARGGSPRLTIPVIFTYLGVAVLHGLWDAMRGIAIDLTLLFTGSREQLLTVARGEVPEVSSAQDRLMTVLDWTGLLTISVVALLWLLGVVRRAQAQAAALESRSKPDSESAAPKQPPAPPRRPEE</sequence>
<gene>
    <name evidence="3" type="ORF">ACFQRF_12440</name>
</gene>
<reference evidence="4" key="1">
    <citation type="journal article" date="2019" name="Int. J. Syst. Evol. Microbiol.">
        <title>The Global Catalogue of Microorganisms (GCM) 10K type strain sequencing project: providing services to taxonomists for standard genome sequencing and annotation.</title>
        <authorList>
            <consortium name="The Broad Institute Genomics Platform"/>
            <consortium name="The Broad Institute Genome Sequencing Center for Infectious Disease"/>
            <person name="Wu L."/>
            <person name="Ma J."/>
        </authorList>
    </citation>
    <scope>NUCLEOTIDE SEQUENCE [LARGE SCALE GENOMIC DNA]</scope>
    <source>
        <strain evidence="4">CGMCC 4.7382</strain>
    </source>
</reference>
<feature type="transmembrane region" description="Helical" evidence="2">
    <location>
        <begin position="307"/>
        <end position="325"/>
    </location>
</feature>
<name>A0ABW2KF09_9ACTN</name>
<feature type="transmembrane region" description="Helical" evidence="2">
    <location>
        <begin position="78"/>
        <end position="99"/>
    </location>
</feature>
<feature type="transmembrane region" description="Helical" evidence="2">
    <location>
        <begin position="140"/>
        <end position="160"/>
    </location>
</feature>
<keyword evidence="2" id="KW-0472">Membrane</keyword>
<keyword evidence="2" id="KW-0812">Transmembrane</keyword>
<dbReference type="Proteomes" id="UP001596540">
    <property type="component" value="Unassembled WGS sequence"/>
</dbReference>
<feature type="transmembrane region" description="Helical" evidence="2">
    <location>
        <begin position="217"/>
        <end position="237"/>
    </location>
</feature>
<dbReference type="PANTHER" id="PTHR36844:SF1">
    <property type="entry name" value="PROTEASE PRSW"/>
    <property type="match status" value="1"/>
</dbReference>
<protein>
    <submittedName>
        <fullName evidence="3">PrsW family intramembrane metalloprotease</fullName>
    </submittedName>
</protein>
<feature type="region of interest" description="Disordered" evidence="1">
    <location>
        <begin position="335"/>
        <end position="360"/>
    </location>
</feature>
<keyword evidence="3" id="KW-0645">Protease</keyword>
<accession>A0ABW2KF09</accession>
<evidence type="ECO:0000313" key="4">
    <source>
        <dbReference type="Proteomes" id="UP001596540"/>
    </source>
</evidence>
<evidence type="ECO:0000256" key="2">
    <source>
        <dbReference type="SAM" id="Phobius"/>
    </source>
</evidence>
<evidence type="ECO:0000313" key="3">
    <source>
        <dbReference type="EMBL" id="MFC7328552.1"/>
    </source>
</evidence>
<comment type="caution">
    <text evidence="3">The sequence shown here is derived from an EMBL/GenBank/DDBJ whole genome shotgun (WGS) entry which is preliminary data.</text>
</comment>